<dbReference type="Gene3D" id="2.10.109.10">
    <property type="entry name" value="Umud Fragment, subunit A"/>
    <property type="match status" value="1"/>
</dbReference>
<dbReference type="SUPFAM" id="SSF47413">
    <property type="entry name" value="lambda repressor-like DNA-binding domains"/>
    <property type="match status" value="1"/>
</dbReference>
<keyword evidence="2" id="KW-0238">DNA-binding</keyword>
<dbReference type="PANTHER" id="PTHR40661">
    <property type="match status" value="1"/>
</dbReference>
<gene>
    <name evidence="5" type="ORF">MNBD_NITROSPINAE03-560</name>
</gene>
<feature type="domain" description="HTH cro/C1-type" evidence="4">
    <location>
        <begin position="24"/>
        <end position="67"/>
    </location>
</feature>
<dbReference type="CDD" id="cd00093">
    <property type="entry name" value="HTH_XRE"/>
    <property type="match status" value="1"/>
</dbReference>
<dbReference type="GO" id="GO:0003677">
    <property type="term" value="F:DNA binding"/>
    <property type="evidence" value="ECO:0007669"/>
    <property type="project" value="UniProtKB-KW"/>
</dbReference>
<evidence type="ECO:0000256" key="3">
    <source>
        <dbReference type="ARBA" id="ARBA00023163"/>
    </source>
</evidence>
<reference evidence="5" key="1">
    <citation type="submission" date="2018-06" db="EMBL/GenBank/DDBJ databases">
        <authorList>
            <person name="Zhirakovskaya E."/>
        </authorList>
    </citation>
    <scope>NUCLEOTIDE SEQUENCE</scope>
</reference>
<name>A0A3B1BAQ1_9ZZZZ</name>
<proteinExistence type="predicted"/>
<dbReference type="InterPro" id="IPR001387">
    <property type="entry name" value="Cro/C1-type_HTH"/>
</dbReference>
<sequence>MSKSKLVAPDAVGRRVNHIRGKRTLHQFARLIGVSHTSVKRYEEGTLPDINVLLKIAKIGEVDLGWLLLGKPLPSDVREYRPLQFKVDAPQNTAGAKLDESDYISVPLTAGNIAAGSPRIAEEDVIDYFLFHIRALKKAGASRDLIACRLEGESMTPHLNSGDVVVIDRGIDKERIEEKKIYAIYEGGGITAKTIQKEGYHLYLIPLNISEKIQHIDLRENESPIVGLVIGAWKNLEQGIL</sequence>
<dbReference type="PANTHER" id="PTHR40661:SF3">
    <property type="entry name" value="FELS-1 PROPHAGE TRANSCRIPTIONAL REGULATOR"/>
    <property type="match status" value="1"/>
</dbReference>
<dbReference type="PROSITE" id="PS50943">
    <property type="entry name" value="HTH_CROC1"/>
    <property type="match status" value="1"/>
</dbReference>
<dbReference type="InterPro" id="IPR036286">
    <property type="entry name" value="LexA/Signal_pep-like_sf"/>
</dbReference>
<dbReference type="SMART" id="SM00530">
    <property type="entry name" value="HTH_XRE"/>
    <property type="match status" value="1"/>
</dbReference>
<dbReference type="InterPro" id="IPR015927">
    <property type="entry name" value="Peptidase_S24_S26A/B/C"/>
</dbReference>
<dbReference type="EMBL" id="UOGB01000013">
    <property type="protein sequence ID" value="VAX15279.1"/>
    <property type="molecule type" value="Genomic_DNA"/>
</dbReference>
<accession>A0A3B1BAQ1</accession>
<dbReference type="InterPro" id="IPR039418">
    <property type="entry name" value="LexA-like"/>
</dbReference>
<evidence type="ECO:0000256" key="2">
    <source>
        <dbReference type="ARBA" id="ARBA00023125"/>
    </source>
</evidence>
<dbReference type="Gene3D" id="1.10.260.40">
    <property type="entry name" value="lambda repressor-like DNA-binding domains"/>
    <property type="match status" value="1"/>
</dbReference>
<evidence type="ECO:0000259" key="4">
    <source>
        <dbReference type="PROSITE" id="PS50943"/>
    </source>
</evidence>
<dbReference type="SUPFAM" id="SSF51306">
    <property type="entry name" value="LexA/Signal peptidase"/>
    <property type="match status" value="1"/>
</dbReference>
<keyword evidence="1" id="KW-0805">Transcription regulation</keyword>
<dbReference type="CDD" id="cd06529">
    <property type="entry name" value="S24_LexA-like"/>
    <property type="match status" value="1"/>
</dbReference>
<organism evidence="5">
    <name type="scientific">hydrothermal vent metagenome</name>
    <dbReference type="NCBI Taxonomy" id="652676"/>
    <lineage>
        <taxon>unclassified sequences</taxon>
        <taxon>metagenomes</taxon>
        <taxon>ecological metagenomes</taxon>
    </lineage>
</organism>
<evidence type="ECO:0000313" key="5">
    <source>
        <dbReference type="EMBL" id="VAX15279.1"/>
    </source>
</evidence>
<dbReference type="InterPro" id="IPR010982">
    <property type="entry name" value="Lambda_DNA-bd_dom_sf"/>
</dbReference>
<protein>
    <recommendedName>
        <fullName evidence="4">HTH cro/C1-type domain-containing protein</fullName>
    </recommendedName>
</protein>
<dbReference type="Pfam" id="PF00717">
    <property type="entry name" value="Peptidase_S24"/>
    <property type="match status" value="1"/>
</dbReference>
<dbReference type="Pfam" id="PF01381">
    <property type="entry name" value="HTH_3"/>
    <property type="match status" value="1"/>
</dbReference>
<keyword evidence="3" id="KW-0804">Transcription</keyword>
<evidence type="ECO:0000256" key="1">
    <source>
        <dbReference type="ARBA" id="ARBA00023015"/>
    </source>
</evidence>
<dbReference type="AlphaFoldDB" id="A0A3B1BAQ1"/>